<comment type="similarity">
    <text evidence="9">Belongs to the GSP H family.</text>
</comment>
<feature type="domain" description="General secretion pathway GspH" evidence="12">
    <location>
        <begin position="48"/>
        <end position="152"/>
    </location>
</feature>
<feature type="transmembrane region" description="Helical" evidence="11">
    <location>
        <begin position="12"/>
        <end position="37"/>
    </location>
</feature>
<accession>A0A7T0C4A1</accession>
<dbReference type="AlphaFoldDB" id="A0A7T0C4A1"/>
<dbReference type="InterPro" id="IPR012902">
    <property type="entry name" value="N_methyl_site"/>
</dbReference>
<evidence type="ECO:0000256" key="4">
    <source>
        <dbReference type="ARBA" id="ARBA00022481"/>
    </source>
</evidence>
<keyword evidence="5" id="KW-0997">Cell inner membrane</keyword>
<dbReference type="KEGG" id="nva:G3M78_12885"/>
<dbReference type="SUPFAM" id="SSF54523">
    <property type="entry name" value="Pili subunits"/>
    <property type="match status" value="1"/>
</dbReference>
<gene>
    <name evidence="13" type="ORF">G3M78_12885</name>
</gene>
<dbReference type="InterPro" id="IPR022346">
    <property type="entry name" value="T2SS_GspH"/>
</dbReference>
<dbReference type="EMBL" id="CP048620">
    <property type="protein sequence ID" value="QPJ66239.1"/>
    <property type="molecule type" value="Genomic_DNA"/>
</dbReference>
<dbReference type="Pfam" id="PF12019">
    <property type="entry name" value="GspH"/>
    <property type="match status" value="1"/>
</dbReference>
<dbReference type="InterPro" id="IPR045584">
    <property type="entry name" value="Pilin-like"/>
</dbReference>
<evidence type="ECO:0000256" key="11">
    <source>
        <dbReference type="SAM" id="Phobius"/>
    </source>
</evidence>
<dbReference type="PROSITE" id="PS00409">
    <property type="entry name" value="PROKAR_NTER_METHYL"/>
    <property type="match status" value="1"/>
</dbReference>
<evidence type="ECO:0000256" key="7">
    <source>
        <dbReference type="ARBA" id="ARBA00022989"/>
    </source>
</evidence>
<evidence type="ECO:0000313" key="14">
    <source>
        <dbReference type="Proteomes" id="UP000594464"/>
    </source>
</evidence>
<dbReference type="Proteomes" id="UP000594464">
    <property type="component" value="Chromosome"/>
</dbReference>
<comment type="subcellular location">
    <subcellularLocation>
        <location evidence="1">Cell inner membrane</location>
        <topology evidence="1">Single-pass membrane protein</topology>
    </subcellularLocation>
</comment>
<evidence type="ECO:0000256" key="6">
    <source>
        <dbReference type="ARBA" id="ARBA00022692"/>
    </source>
</evidence>
<keyword evidence="3" id="KW-1003">Cell membrane</keyword>
<dbReference type="GO" id="GO:0005886">
    <property type="term" value="C:plasma membrane"/>
    <property type="evidence" value="ECO:0007669"/>
    <property type="project" value="UniProtKB-SubCell"/>
</dbReference>
<evidence type="ECO:0000259" key="12">
    <source>
        <dbReference type="Pfam" id="PF12019"/>
    </source>
</evidence>
<keyword evidence="4" id="KW-0488">Methylation</keyword>
<evidence type="ECO:0000313" key="13">
    <source>
        <dbReference type="EMBL" id="QPJ66239.1"/>
    </source>
</evidence>
<evidence type="ECO:0000256" key="2">
    <source>
        <dbReference type="ARBA" id="ARBA00021549"/>
    </source>
</evidence>
<proteinExistence type="inferred from homology"/>
<reference evidence="14" key="1">
    <citation type="submission" date="2020-02" db="EMBL/GenBank/DDBJ databases">
        <title>Genomic and physiological characterization of two novel Nitrospinaceae genera.</title>
        <authorList>
            <person name="Mueller A.J."/>
            <person name="Jung M.-Y."/>
            <person name="Strachan C.R."/>
            <person name="Herbold C.W."/>
            <person name="Kirkegaard R.H."/>
            <person name="Daims H."/>
        </authorList>
    </citation>
    <scope>NUCLEOTIDE SEQUENCE [LARGE SCALE GENOMIC DNA]</scope>
</reference>
<dbReference type="NCBIfam" id="TIGR02532">
    <property type="entry name" value="IV_pilin_GFxxxE"/>
    <property type="match status" value="1"/>
</dbReference>
<dbReference type="GO" id="GO:0015627">
    <property type="term" value="C:type II protein secretion system complex"/>
    <property type="evidence" value="ECO:0007669"/>
    <property type="project" value="InterPro"/>
</dbReference>
<keyword evidence="7 11" id="KW-1133">Transmembrane helix</keyword>
<keyword evidence="8 11" id="KW-0472">Membrane</keyword>
<sequence>MAKRRSSATSEGFTLLELILVLVLMGLVAGLATPFVMSTVERIQLNTATRKMAAALRYARNEAVTHKKRYLFSVDIDANRYSLSRGDDEEQTLERTVEGDARVAAYENESEPVSSGVFSIQFFPQGSASGGKIRIEPVEREESDSYYVITIDPVTGASRIEQKES</sequence>
<evidence type="ECO:0000256" key="8">
    <source>
        <dbReference type="ARBA" id="ARBA00023136"/>
    </source>
</evidence>
<evidence type="ECO:0000256" key="5">
    <source>
        <dbReference type="ARBA" id="ARBA00022519"/>
    </source>
</evidence>
<protein>
    <recommendedName>
        <fullName evidence="2">Type II secretion system protein H</fullName>
    </recommendedName>
    <alternativeName>
        <fullName evidence="10">General secretion pathway protein H</fullName>
    </alternativeName>
</protein>
<organism evidence="13 14">
    <name type="scientific">Candidatus Nitrohelix vancouverensis</name>
    <dbReference type="NCBI Taxonomy" id="2705534"/>
    <lineage>
        <taxon>Bacteria</taxon>
        <taxon>Pseudomonadati</taxon>
        <taxon>Nitrospinota/Tectimicrobiota group</taxon>
        <taxon>Nitrospinota</taxon>
        <taxon>Nitrospinia</taxon>
        <taxon>Nitrospinales</taxon>
        <taxon>Nitrospinaceae</taxon>
        <taxon>Candidatus Nitrohelix</taxon>
    </lineage>
</organism>
<keyword evidence="6 11" id="KW-0812">Transmembrane</keyword>
<dbReference type="GO" id="GO:0015628">
    <property type="term" value="P:protein secretion by the type II secretion system"/>
    <property type="evidence" value="ECO:0007669"/>
    <property type="project" value="InterPro"/>
</dbReference>
<evidence type="ECO:0000256" key="9">
    <source>
        <dbReference type="ARBA" id="ARBA00025772"/>
    </source>
</evidence>
<dbReference type="Gene3D" id="3.30.700.10">
    <property type="entry name" value="Glycoprotein, Type 4 Pilin"/>
    <property type="match status" value="1"/>
</dbReference>
<name>A0A7T0C4A1_9BACT</name>
<evidence type="ECO:0000256" key="3">
    <source>
        <dbReference type="ARBA" id="ARBA00022475"/>
    </source>
</evidence>
<evidence type="ECO:0000256" key="1">
    <source>
        <dbReference type="ARBA" id="ARBA00004377"/>
    </source>
</evidence>
<evidence type="ECO:0000256" key="10">
    <source>
        <dbReference type="ARBA" id="ARBA00030775"/>
    </source>
</evidence>